<accession>A0A4W5NPD9</accession>
<evidence type="ECO:0000256" key="6">
    <source>
        <dbReference type="ARBA" id="ARBA00023242"/>
    </source>
</evidence>
<keyword evidence="3" id="KW-0677">Repeat</keyword>
<dbReference type="Pfam" id="PF00096">
    <property type="entry name" value="zf-C2H2"/>
    <property type="match status" value="3"/>
</dbReference>
<feature type="region of interest" description="Disordered" evidence="8">
    <location>
        <begin position="1"/>
        <end position="30"/>
    </location>
</feature>
<evidence type="ECO:0000313" key="11">
    <source>
        <dbReference type="Proteomes" id="UP000314982"/>
    </source>
</evidence>
<feature type="domain" description="C2H2-type" evidence="9">
    <location>
        <begin position="98"/>
        <end position="125"/>
    </location>
</feature>
<evidence type="ECO:0000256" key="4">
    <source>
        <dbReference type="ARBA" id="ARBA00022771"/>
    </source>
</evidence>
<evidence type="ECO:0000259" key="9">
    <source>
        <dbReference type="PROSITE" id="PS50157"/>
    </source>
</evidence>
<dbReference type="PANTHER" id="PTHR16515">
    <property type="entry name" value="PR DOMAIN ZINC FINGER PROTEIN"/>
    <property type="match status" value="1"/>
</dbReference>
<name>A0A4W5NPD9_9TELE</name>
<feature type="domain" description="C2H2-type" evidence="9">
    <location>
        <begin position="42"/>
        <end position="69"/>
    </location>
</feature>
<dbReference type="PROSITE" id="PS00028">
    <property type="entry name" value="ZINC_FINGER_C2H2_1"/>
    <property type="match status" value="3"/>
</dbReference>
<keyword evidence="11" id="KW-1185">Reference proteome</keyword>
<reference evidence="11" key="1">
    <citation type="submission" date="2018-06" db="EMBL/GenBank/DDBJ databases">
        <title>Genome assembly of Danube salmon.</title>
        <authorList>
            <person name="Macqueen D.J."/>
            <person name="Gundappa M.K."/>
        </authorList>
    </citation>
    <scope>NUCLEOTIDE SEQUENCE [LARGE SCALE GENOMIC DNA]</scope>
</reference>
<dbReference type="SMART" id="SM00355">
    <property type="entry name" value="ZnF_C2H2"/>
    <property type="match status" value="3"/>
</dbReference>
<keyword evidence="4 7" id="KW-0863">Zinc-finger</keyword>
<evidence type="ECO:0000256" key="7">
    <source>
        <dbReference type="PROSITE-ProRule" id="PRU00042"/>
    </source>
</evidence>
<keyword evidence="2" id="KW-0479">Metal-binding</keyword>
<sequence>MARGQRGHSNTNHLRVVAPASTSSGVIGSQRGRLSIRTDKRFLCMFCNKGFSSPQSMDIHQRVHKGVKPFSCTQCHMRFTQSSDLKRHQRVHRGVKPFSCTQCHMCFTQSSDLKRHQRVHTGEKPYSFGHSSGQLSRPLFSVFTNELALSKVCVSYCFHRLMVFCL</sequence>
<evidence type="ECO:0000256" key="1">
    <source>
        <dbReference type="ARBA" id="ARBA00004123"/>
    </source>
</evidence>
<dbReference type="FunFam" id="3.30.160.60:FF:002343">
    <property type="entry name" value="Zinc finger protein 33A"/>
    <property type="match status" value="2"/>
</dbReference>
<organism evidence="10 11">
    <name type="scientific">Hucho hucho</name>
    <name type="common">huchen</name>
    <dbReference type="NCBI Taxonomy" id="62062"/>
    <lineage>
        <taxon>Eukaryota</taxon>
        <taxon>Metazoa</taxon>
        <taxon>Chordata</taxon>
        <taxon>Craniata</taxon>
        <taxon>Vertebrata</taxon>
        <taxon>Euteleostomi</taxon>
        <taxon>Actinopterygii</taxon>
        <taxon>Neopterygii</taxon>
        <taxon>Teleostei</taxon>
        <taxon>Protacanthopterygii</taxon>
        <taxon>Salmoniformes</taxon>
        <taxon>Salmonidae</taxon>
        <taxon>Salmoninae</taxon>
        <taxon>Hucho</taxon>
    </lineage>
</organism>
<dbReference type="STRING" id="62062.ENSHHUP00000051155"/>
<dbReference type="GeneTree" id="ENSGT01150000286958"/>
<protein>
    <recommendedName>
        <fullName evidence="9">C2H2-type domain-containing protein</fullName>
    </recommendedName>
</protein>
<evidence type="ECO:0000256" key="8">
    <source>
        <dbReference type="SAM" id="MobiDB-lite"/>
    </source>
</evidence>
<feature type="domain" description="C2H2-type" evidence="9">
    <location>
        <begin position="70"/>
        <end position="97"/>
    </location>
</feature>
<evidence type="ECO:0000256" key="2">
    <source>
        <dbReference type="ARBA" id="ARBA00022723"/>
    </source>
</evidence>
<dbReference type="Gene3D" id="3.30.160.60">
    <property type="entry name" value="Classic Zinc Finger"/>
    <property type="match status" value="3"/>
</dbReference>
<keyword evidence="6" id="KW-0539">Nucleus</keyword>
<evidence type="ECO:0000256" key="5">
    <source>
        <dbReference type="ARBA" id="ARBA00022833"/>
    </source>
</evidence>
<reference evidence="10" key="3">
    <citation type="submission" date="2025-09" db="UniProtKB">
        <authorList>
            <consortium name="Ensembl"/>
        </authorList>
    </citation>
    <scope>IDENTIFICATION</scope>
</reference>
<dbReference type="GO" id="GO:0005634">
    <property type="term" value="C:nucleus"/>
    <property type="evidence" value="ECO:0007669"/>
    <property type="project" value="UniProtKB-SubCell"/>
</dbReference>
<dbReference type="Ensembl" id="ENSHHUT00000052965.1">
    <property type="protein sequence ID" value="ENSHHUP00000051155.1"/>
    <property type="gene ID" value="ENSHHUG00000030813.1"/>
</dbReference>
<dbReference type="GO" id="GO:0008270">
    <property type="term" value="F:zinc ion binding"/>
    <property type="evidence" value="ECO:0007669"/>
    <property type="project" value="UniProtKB-KW"/>
</dbReference>
<dbReference type="SUPFAM" id="SSF57667">
    <property type="entry name" value="beta-beta-alpha zinc fingers"/>
    <property type="match status" value="2"/>
</dbReference>
<dbReference type="PROSITE" id="PS50157">
    <property type="entry name" value="ZINC_FINGER_C2H2_2"/>
    <property type="match status" value="3"/>
</dbReference>
<dbReference type="Proteomes" id="UP000314982">
    <property type="component" value="Unassembled WGS sequence"/>
</dbReference>
<evidence type="ECO:0000313" key="10">
    <source>
        <dbReference type="Ensembl" id="ENSHHUP00000051155.1"/>
    </source>
</evidence>
<dbReference type="PANTHER" id="PTHR16515:SF49">
    <property type="entry name" value="GASTRULA ZINC FINGER PROTEIN XLCGF49.1-LIKE-RELATED"/>
    <property type="match status" value="1"/>
</dbReference>
<dbReference type="AlphaFoldDB" id="A0A4W5NPD9"/>
<dbReference type="InterPro" id="IPR036236">
    <property type="entry name" value="Znf_C2H2_sf"/>
</dbReference>
<reference evidence="10" key="2">
    <citation type="submission" date="2025-08" db="UniProtKB">
        <authorList>
            <consortium name="Ensembl"/>
        </authorList>
    </citation>
    <scope>IDENTIFICATION</scope>
</reference>
<evidence type="ECO:0000256" key="3">
    <source>
        <dbReference type="ARBA" id="ARBA00022737"/>
    </source>
</evidence>
<keyword evidence="5" id="KW-0862">Zinc</keyword>
<dbReference type="GO" id="GO:0010468">
    <property type="term" value="P:regulation of gene expression"/>
    <property type="evidence" value="ECO:0007669"/>
    <property type="project" value="TreeGrafter"/>
</dbReference>
<dbReference type="InterPro" id="IPR050331">
    <property type="entry name" value="Zinc_finger"/>
</dbReference>
<proteinExistence type="predicted"/>
<dbReference type="InterPro" id="IPR013087">
    <property type="entry name" value="Znf_C2H2_type"/>
</dbReference>
<comment type="subcellular location">
    <subcellularLocation>
        <location evidence="1">Nucleus</location>
    </subcellularLocation>
</comment>